<accession>A0A1I0JL51</accession>
<evidence type="ECO:0000313" key="4">
    <source>
        <dbReference type="Proteomes" id="UP000182121"/>
    </source>
</evidence>
<dbReference type="GO" id="GO:0003676">
    <property type="term" value="F:nucleic acid binding"/>
    <property type="evidence" value="ECO:0007669"/>
    <property type="project" value="InterPro"/>
</dbReference>
<dbReference type="InterPro" id="IPR012337">
    <property type="entry name" value="RNaseH-like_sf"/>
</dbReference>
<dbReference type="RefSeq" id="WP_074664083.1">
    <property type="nucleotide sequence ID" value="NZ_FOIO01000061.1"/>
</dbReference>
<name>A0A1I0JL51_9FIRM</name>
<dbReference type="AlphaFoldDB" id="A0A1I0JL51"/>
<dbReference type="Proteomes" id="UP000182121">
    <property type="component" value="Unassembled WGS sequence"/>
</dbReference>
<feature type="region of interest" description="Disordered" evidence="1">
    <location>
        <begin position="699"/>
        <end position="721"/>
    </location>
</feature>
<evidence type="ECO:0000256" key="1">
    <source>
        <dbReference type="SAM" id="MobiDB-lite"/>
    </source>
</evidence>
<dbReference type="GO" id="GO:0015074">
    <property type="term" value="P:DNA integration"/>
    <property type="evidence" value="ECO:0007669"/>
    <property type="project" value="InterPro"/>
</dbReference>
<dbReference type="Gene3D" id="3.30.420.10">
    <property type="entry name" value="Ribonuclease H-like superfamily/Ribonuclease H"/>
    <property type="match status" value="1"/>
</dbReference>
<gene>
    <name evidence="3" type="ORF">SAMN05216521_106110</name>
</gene>
<evidence type="ECO:0000259" key="2">
    <source>
        <dbReference type="PROSITE" id="PS50994"/>
    </source>
</evidence>
<evidence type="ECO:0000313" key="3">
    <source>
        <dbReference type="EMBL" id="SEU11221.1"/>
    </source>
</evidence>
<dbReference type="InterPro" id="IPR036397">
    <property type="entry name" value="RNaseH_sf"/>
</dbReference>
<dbReference type="InterPro" id="IPR015378">
    <property type="entry name" value="Transposase-like_Mu_C"/>
</dbReference>
<dbReference type="EMBL" id="FOIO01000061">
    <property type="protein sequence ID" value="SEU11221.1"/>
    <property type="molecule type" value="Genomic_DNA"/>
</dbReference>
<proteinExistence type="predicted"/>
<comment type="caution">
    <text evidence="3">The sequence shown here is derived from an EMBL/GenBank/DDBJ whole genome shotgun (WGS) entry which is preliminary data.</text>
</comment>
<organism evidence="3 4">
    <name type="scientific">Enterocloster clostridioformis</name>
    <dbReference type="NCBI Taxonomy" id="1531"/>
    <lineage>
        <taxon>Bacteria</taxon>
        <taxon>Bacillati</taxon>
        <taxon>Bacillota</taxon>
        <taxon>Clostridia</taxon>
        <taxon>Lachnospirales</taxon>
        <taxon>Lachnospiraceae</taxon>
        <taxon>Enterocloster</taxon>
    </lineage>
</organism>
<reference evidence="3 4" key="1">
    <citation type="submission" date="2016-10" db="EMBL/GenBank/DDBJ databases">
        <authorList>
            <person name="Varghese N."/>
            <person name="Submissions S."/>
        </authorList>
    </citation>
    <scope>NUCLEOTIDE SEQUENCE [LARGE SCALE GENOMIC DNA]</scope>
    <source>
        <strain evidence="3 4">NLAE-zl-C196</strain>
    </source>
</reference>
<sequence>MERNIFVNEVLYCNDEEQLYRVLWISAGQEYGYWIPVDGKMNGIPVKFDCEKVAGGLADGIITSADDPITFRDINITAEAMKQRDEWWRILKPVLESEPDIYERKRRGELLAKAAEKNGKSKTNLYRYIIKYWKRGKTPNAFLQDYRNCGKGEKTQANKKLGRPVVHEGGFGKVLTEKDVKNFKSAIRKYYLNRKGASMKAAYEKMLGDYYSVSEEGENGQECLRLLPADQIPSIYQFQYWYRKNRDEKTEAQKRGGEAKFELTGRAITGRSDYQLMGPGAKYQIDATVGDIYLVSQFNRKDIIGRPVMYFVMDSYSRMVTGMYVGLEGPSWAGAMMAIENAASDKVAYCASYGVTITEEEWPCHHIPTAILADRGEMESRSADNLVQVLGIRIENAPPYRADLKGIIEQHFRTINTDATPFLPGKVLPDMSERGGHDYRLDAKLDIRQFTEIIIHCVLYYNNSHYMDYFEKSEQMMQIGVNAIPLELWNFGIRYCSGSLRSVPRDAVRMALMPTGSASVTERGIRFKGLFYSSEEALLGLWFEKARAKGTYKVKVCYDPRDMGAILVEEPKSKDMIQCGLVDWESKYAGKQLGEVSYEQEKEKSEKKRNKVRETEAKVNLGKQIESIVDSAESMTGTDKTASKSERIRNIRSNRRNEREEIRKQESFVKEVNDKNNSDIVIEAKQPEMSPVMRMIQRQVEDEIRDDALYSESRIPEPDHS</sequence>
<dbReference type="SUPFAM" id="SSF53098">
    <property type="entry name" value="Ribonuclease H-like"/>
    <property type="match status" value="1"/>
</dbReference>
<dbReference type="Pfam" id="PF09299">
    <property type="entry name" value="Mu-transpos_C"/>
    <property type="match status" value="1"/>
</dbReference>
<feature type="domain" description="Integrase catalytic" evidence="2">
    <location>
        <begin position="275"/>
        <end position="493"/>
    </location>
</feature>
<dbReference type="PROSITE" id="PS50994">
    <property type="entry name" value="INTEGRASE"/>
    <property type="match status" value="1"/>
</dbReference>
<protein>
    <submittedName>
        <fullName evidence="3">Mu transposase, C-terminal</fullName>
    </submittedName>
</protein>
<dbReference type="InterPro" id="IPR001584">
    <property type="entry name" value="Integrase_cat-core"/>
</dbReference>